<dbReference type="GO" id="GO:0071949">
    <property type="term" value="F:FAD binding"/>
    <property type="evidence" value="ECO:0007669"/>
    <property type="project" value="InterPro"/>
</dbReference>
<evidence type="ECO:0000313" key="4">
    <source>
        <dbReference type="EMBL" id="MBB6096506.1"/>
    </source>
</evidence>
<dbReference type="EMBL" id="JACHHZ010000008">
    <property type="protein sequence ID" value="MBB6096506.1"/>
    <property type="molecule type" value="Genomic_DNA"/>
</dbReference>
<accession>A0A841HUB9</accession>
<dbReference type="Gene3D" id="3.50.50.60">
    <property type="entry name" value="FAD/NAD(P)-binding domain"/>
    <property type="match status" value="1"/>
</dbReference>
<name>A0A841HUB9_9GAMM</name>
<dbReference type="Proteomes" id="UP000588068">
    <property type="component" value="Unassembled WGS sequence"/>
</dbReference>
<proteinExistence type="predicted"/>
<dbReference type="SUPFAM" id="SSF51905">
    <property type="entry name" value="FAD/NAD(P)-binding domain"/>
    <property type="match status" value="1"/>
</dbReference>
<dbReference type="PRINTS" id="PR00420">
    <property type="entry name" value="RNGMNOXGNASE"/>
</dbReference>
<dbReference type="Pfam" id="PF01494">
    <property type="entry name" value="FAD_binding_3"/>
    <property type="match status" value="1"/>
</dbReference>
<reference evidence="4 5" key="1">
    <citation type="submission" date="2020-08" db="EMBL/GenBank/DDBJ databases">
        <title>Genomic Encyclopedia of Type Strains, Phase IV (KMG-IV): sequencing the most valuable type-strain genomes for metagenomic binning, comparative biology and taxonomic classification.</title>
        <authorList>
            <person name="Goeker M."/>
        </authorList>
    </citation>
    <scope>NUCLEOTIDE SEQUENCE [LARGE SCALE GENOMIC DNA]</scope>
    <source>
        <strain evidence="4 5">DSM 26723</strain>
    </source>
</reference>
<gene>
    <name evidence="4" type="ORF">HNQ60_005428</name>
</gene>
<protein>
    <submittedName>
        <fullName evidence="4">2-polyprenyl-6-methoxyphenol hydroxylase-like FAD-dependent oxidoreductase</fullName>
    </submittedName>
</protein>
<evidence type="ECO:0000259" key="3">
    <source>
        <dbReference type="Pfam" id="PF01494"/>
    </source>
</evidence>
<dbReference type="PANTHER" id="PTHR13789:SF309">
    <property type="entry name" value="PUTATIVE (AFU_ORTHOLOGUE AFUA_6G14510)-RELATED"/>
    <property type="match status" value="1"/>
</dbReference>
<dbReference type="InterPro" id="IPR050493">
    <property type="entry name" value="FAD-dep_Monooxygenase_BioMet"/>
</dbReference>
<dbReference type="InterPro" id="IPR002938">
    <property type="entry name" value="FAD-bd"/>
</dbReference>
<organism evidence="4 5">
    <name type="scientific">Povalibacter uvarum</name>
    <dbReference type="NCBI Taxonomy" id="732238"/>
    <lineage>
        <taxon>Bacteria</taxon>
        <taxon>Pseudomonadati</taxon>
        <taxon>Pseudomonadota</taxon>
        <taxon>Gammaproteobacteria</taxon>
        <taxon>Steroidobacterales</taxon>
        <taxon>Steroidobacteraceae</taxon>
        <taxon>Povalibacter</taxon>
    </lineage>
</organism>
<keyword evidence="1" id="KW-0560">Oxidoreductase</keyword>
<dbReference type="NCBIfam" id="NF005313">
    <property type="entry name" value="PRK06847.1"/>
    <property type="match status" value="1"/>
</dbReference>
<dbReference type="GO" id="GO:0004497">
    <property type="term" value="F:monooxygenase activity"/>
    <property type="evidence" value="ECO:0007669"/>
    <property type="project" value="UniProtKB-KW"/>
</dbReference>
<dbReference type="InterPro" id="IPR036188">
    <property type="entry name" value="FAD/NAD-bd_sf"/>
</dbReference>
<feature type="domain" description="FAD-binding" evidence="3">
    <location>
        <begin position="4"/>
        <end position="317"/>
    </location>
</feature>
<dbReference type="RefSeq" id="WP_184335897.1">
    <property type="nucleotide sequence ID" value="NZ_JACHHZ010000008.1"/>
</dbReference>
<keyword evidence="2" id="KW-0503">Monooxygenase</keyword>
<evidence type="ECO:0000256" key="2">
    <source>
        <dbReference type="ARBA" id="ARBA00023033"/>
    </source>
</evidence>
<comment type="caution">
    <text evidence="4">The sequence shown here is derived from an EMBL/GenBank/DDBJ whole genome shotgun (WGS) entry which is preliminary data.</text>
</comment>
<sequence length="374" mass="40309">MIAASVLITGAGIAGMSAAIVLARAGVKVDLVEWDPSWRVAGTGITITGPTLRALHSLGVLEEVRQLGYTGHGIRICGMDGATLQELQTPAPKGIDGLEGSGGILRPVLHELLARRVRELGVNVRLGLSVEAMTERDGHVHVVFTDWSTGDYDFVIGADGAHSRIRELLFPDAPKPEYTGQSVWRVVVPRPPSIDRRHYFLGGPVKVGLSPVSRDEMYLFLLQARPRRDRIPQFGAHGELARLLEGYGGILSEIRAALGIHSSIVFRPVDALVLDAPWFRGRALLIGDAAHPTSPQLASGAGMAIEDALVLGEELLRAESIEKACDAFMRRRFGRCGLVVRNSLEIGRVEKRGGSVGEQTALVEESLRALAEPI</sequence>
<dbReference type="PANTHER" id="PTHR13789">
    <property type="entry name" value="MONOOXYGENASE"/>
    <property type="match status" value="1"/>
</dbReference>
<evidence type="ECO:0000256" key="1">
    <source>
        <dbReference type="ARBA" id="ARBA00023002"/>
    </source>
</evidence>
<evidence type="ECO:0000313" key="5">
    <source>
        <dbReference type="Proteomes" id="UP000588068"/>
    </source>
</evidence>
<keyword evidence="5" id="KW-1185">Reference proteome</keyword>
<dbReference type="AlphaFoldDB" id="A0A841HUB9"/>